<dbReference type="VEuPathDB" id="FungiDB:SPRG_12540"/>
<dbReference type="KEGG" id="spar:SPRG_12540"/>
<dbReference type="Proteomes" id="UP000030745">
    <property type="component" value="Unassembled WGS sequence"/>
</dbReference>
<gene>
    <name evidence="2" type="ORF">SPRG_12540</name>
</gene>
<evidence type="ECO:0000313" key="2">
    <source>
        <dbReference type="EMBL" id="KDO22561.1"/>
    </source>
</evidence>
<accession>A0A067C7N4</accession>
<name>A0A067C7N4_SAPPC</name>
<dbReference type="RefSeq" id="XP_012206678.1">
    <property type="nucleotide sequence ID" value="XM_012351288.1"/>
</dbReference>
<proteinExistence type="predicted"/>
<protein>
    <submittedName>
        <fullName evidence="2">Uncharacterized protein</fullName>
    </submittedName>
</protein>
<organism evidence="2 3">
    <name type="scientific">Saprolegnia parasitica (strain CBS 223.65)</name>
    <dbReference type="NCBI Taxonomy" id="695850"/>
    <lineage>
        <taxon>Eukaryota</taxon>
        <taxon>Sar</taxon>
        <taxon>Stramenopiles</taxon>
        <taxon>Oomycota</taxon>
        <taxon>Saprolegniomycetes</taxon>
        <taxon>Saprolegniales</taxon>
        <taxon>Saprolegniaceae</taxon>
        <taxon>Saprolegnia</taxon>
    </lineage>
</organism>
<evidence type="ECO:0000313" key="3">
    <source>
        <dbReference type="Proteomes" id="UP000030745"/>
    </source>
</evidence>
<dbReference type="EMBL" id="KK583266">
    <property type="protein sequence ID" value="KDO22561.1"/>
    <property type="molecule type" value="Genomic_DNA"/>
</dbReference>
<dbReference type="AlphaFoldDB" id="A0A067C7N4"/>
<reference evidence="2 3" key="1">
    <citation type="journal article" date="2013" name="PLoS Genet.">
        <title>Distinctive expansion of potential virulence genes in the genome of the oomycete fish pathogen Saprolegnia parasitica.</title>
        <authorList>
            <person name="Jiang R.H."/>
            <person name="de Bruijn I."/>
            <person name="Haas B.J."/>
            <person name="Belmonte R."/>
            <person name="Lobach L."/>
            <person name="Christie J."/>
            <person name="van den Ackerveken G."/>
            <person name="Bottin A."/>
            <person name="Bulone V."/>
            <person name="Diaz-Moreno S.M."/>
            <person name="Dumas B."/>
            <person name="Fan L."/>
            <person name="Gaulin E."/>
            <person name="Govers F."/>
            <person name="Grenville-Briggs L.J."/>
            <person name="Horner N.R."/>
            <person name="Levin J.Z."/>
            <person name="Mammella M."/>
            <person name="Meijer H.J."/>
            <person name="Morris P."/>
            <person name="Nusbaum C."/>
            <person name="Oome S."/>
            <person name="Phillips A.J."/>
            <person name="van Rooyen D."/>
            <person name="Rzeszutek E."/>
            <person name="Saraiva M."/>
            <person name="Secombes C.J."/>
            <person name="Seidl M.F."/>
            <person name="Snel B."/>
            <person name="Stassen J.H."/>
            <person name="Sykes S."/>
            <person name="Tripathy S."/>
            <person name="van den Berg H."/>
            <person name="Vega-Arreguin J.C."/>
            <person name="Wawra S."/>
            <person name="Young S.K."/>
            <person name="Zeng Q."/>
            <person name="Dieguez-Uribeondo J."/>
            <person name="Russ C."/>
            <person name="Tyler B.M."/>
            <person name="van West P."/>
        </authorList>
    </citation>
    <scope>NUCLEOTIDE SEQUENCE [LARGE SCALE GENOMIC DNA]</scope>
    <source>
        <strain evidence="2 3">CBS 223.65</strain>
    </source>
</reference>
<keyword evidence="3" id="KW-1185">Reference proteome</keyword>
<sequence length="96" mass="10433">MDSKEMEPSPLSLNDEHVHDEAMAEEQLNLRMQYYRECTERASTEYEATKKKVEAVDAEIAALKAETAAIEADTAAIKRPAPPPTAGQSSDGPNAA</sequence>
<feature type="compositionally biased region" description="Polar residues" evidence="1">
    <location>
        <begin position="86"/>
        <end position="96"/>
    </location>
</feature>
<feature type="region of interest" description="Disordered" evidence="1">
    <location>
        <begin position="72"/>
        <end position="96"/>
    </location>
</feature>
<evidence type="ECO:0000256" key="1">
    <source>
        <dbReference type="SAM" id="MobiDB-lite"/>
    </source>
</evidence>
<dbReference type="GeneID" id="24134490"/>